<dbReference type="InterPro" id="IPR015943">
    <property type="entry name" value="WD40/YVTN_repeat-like_dom_sf"/>
</dbReference>
<dbReference type="InterPro" id="IPR011047">
    <property type="entry name" value="Quinoprotein_ADH-like_sf"/>
</dbReference>
<dbReference type="InterPro" id="IPR001680">
    <property type="entry name" value="WD40_rpt"/>
</dbReference>
<dbReference type="PANTHER" id="PTHR45589:SF1">
    <property type="entry name" value="WD REPEAT DOMAIN 62, ISOFORM G"/>
    <property type="match status" value="1"/>
</dbReference>
<dbReference type="GO" id="GO:0072686">
    <property type="term" value="C:mitotic spindle"/>
    <property type="evidence" value="ECO:0007669"/>
    <property type="project" value="TreeGrafter"/>
</dbReference>
<evidence type="ECO:0000256" key="1">
    <source>
        <dbReference type="SAM" id="MobiDB-lite"/>
    </source>
</evidence>
<dbReference type="GO" id="GO:0007099">
    <property type="term" value="P:centriole replication"/>
    <property type="evidence" value="ECO:0007669"/>
    <property type="project" value="TreeGrafter"/>
</dbReference>
<gene>
    <name evidence="3" type="ORF">GPUH_LOCUS10193</name>
</gene>
<protein>
    <submittedName>
        <fullName evidence="5">WD_REPEATS_REGION domain-containing protein</fullName>
    </submittedName>
</protein>
<dbReference type="AlphaFoldDB" id="A0A183DNA2"/>
<sequence>MALLQQSDGLFLISSAADRSMVIRKMVETEPLSVTFARCFFVAAQFGLNSAVICPDGDLLVACQDRQLRLYSTKGKLIKQIKGAASGDGQLTKVCLDPSGTYAATVCSNRTVYVIDLRSGECVVTLKGSFENVTDVAFSSDCRLLFRSSIVRKSLQNNNKNGCEPLSVTFARCFFVAAQFGLNSAVICPDGDLLVACQDRQLRLYSTKGKLIKQIKGAASGDGQLTKVCLDPSGTYAATVCSNRTVYVIDLRSGECVVTLKGSFENVTDVAFSSDCRRLYVVSYSGCIYIWRLANHFVNRMLTALHKLEITKSAGETRSETPDSLLGSGSGEEHAELPRNVKDLESEFGSLSSIKVGDDDSDSCIGQRATGRVTASIPCCSSFLDDGFELKRLTAEVIRLNTNGAANEQRTSQDEIAAHGKFWTLQCTVIDEQRQMVQTPSLFYFLW</sequence>
<dbReference type="SMART" id="SM00320">
    <property type="entry name" value="WD40"/>
    <property type="match status" value="5"/>
</dbReference>
<feature type="domain" description="Anaphase-promoting complex subunit 4-like WD40" evidence="2">
    <location>
        <begin position="54"/>
        <end position="139"/>
    </location>
</feature>
<accession>A0A183DNA2</accession>
<evidence type="ECO:0000313" key="5">
    <source>
        <dbReference type="WBParaSite" id="GPUH_0001020601-mRNA-1"/>
    </source>
</evidence>
<evidence type="ECO:0000259" key="2">
    <source>
        <dbReference type="Pfam" id="PF12894"/>
    </source>
</evidence>
<organism evidence="5">
    <name type="scientific">Gongylonema pulchrum</name>
    <dbReference type="NCBI Taxonomy" id="637853"/>
    <lineage>
        <taxon>Eukaryota</taxon>
        <taxon>Metazoa</taxon>
        <taxon>Ecdysozoa</taxon>
        <taxon>Nematoda</taxon>
        <taxon>Chromadorea</taxon>
        <taxon>Rhabditida</taxon>
        <taxon>Spirurina</taxon>
        <taxon>Spiruromorpha</taxon>
        <taxon>Spiruroidea</taxon>
        <taxon>Gongylonematidae</taxon>
        <taxon>Gongylonema</taxon>
    </lineage>
</organism>
<dbReference type="Proteomes" id="UP000271098">
    <property type="component" value="Unassembled WGS sequence"/>
</dbReference>
<dbReference type="SUPFAM" id="SSF50998">
    <property type="entry name" value="Quinoprotein alcohol dehydrogenase-like"/>
    <property type="match status" value="1"/>
</dbReference>
<dbReference type="Pfam" id="PF00400">
    <property type="entry name" value="WD40"/>
    <property type="match status" value="1"/>
</dbReference>
<dbReference type="Gene3D" id="2.130.10.10">
    <property type="entry name" value="YVTN repeat-like/Quinoprotein amine dehydrogenase"/>
    <property type="match status" value="2"/>
</dbReference>
<reference evidence="3 4" key="2">
    <citation type="submission" date="2018-11" db="EMBL/GenBank/DDBJ databases">
        <authorList>
            <consortium name="Pathogen Informatics"/>
        </authorList>
    </citation>
    <scope>NUCLEOTIDE SEQUENCE [LARGE SCALE GENOMIC DNA]</scope>
</reference>
<dbReference type="OrthoDB" id="6154712at2759"/>
<dbReference type="EMBL" id="UYRT01077875">
    <property type="protein sequence ID" value="VDN17112.1"/>
    <property type="molecule type" value="Genomic_DNA"/>
</dbReference>
<dbReference type="PANTHER" id="PTHR45589">
    <property type="entry name" value="WD REPEAT DOMAIN 62, ISOFORM G"/>
    <property type="match status" value="1"/>
</dbReference>
<dbReference type="InterPro" id="IPR052779">
    <property type="entry name" value="WDR62"/>
</dbReference>
<dbReference type="Pfam" id="PF12894">
    <property type="entry name" value="ANAPC4_WD40"/>
    <property type="match status" value="1"/>
</dbReference>
<evidence type="ECO:0000313" key="4">
    <source>
        <dbReference type="Proteomes" id="UP000271098"/>
    </source>
</evidence>
<proteinExistence type="predicted"/>
<dbReference type="WBParaSite" id="GPUH_0001020601-mRNA-1">
    <property type="protein sequence ID" value="GPUH_0001020601-mRNA-1"/>
    <property type="gene ID" value="GPUH_0001020601"/>
</dbReference>
<keyword evidence="4" id="KW-1185">Reference proteome</keyword>
<feature type="region of interest" description="Disordered" evidence="1">
    <location>
        <begin position="315"/>
        <end position="335"/>
    </location>
</feature>
<evidence type="ECO:0000313" key="3">
    <source>
        <dbReference type="EMBL" id="VDN17112.1"/>
    </source>
</evidence>
<dbReference type="InterPro" id="IPR024977">
    <property type="entry name" value="Apc4-like_WD40_dom"/>
</dbReference>
<reference evidence="5" key="1">
    <citation type="submission" date="2016-06" db="UniProtKB">
        <authorList>
            <consortium name="WormBaseParasite"/>
        </authorList>
    </citation>
    <scope>IDENTIFICATION</scope>
</reference>
<name>A0A183DNA2_9BILA</name>